<evidence type="ECO:0000259" key="1">
    <source>
        <dbReference type="Pfam" id="PF07919"/>
    </source>
</evidence>
<proteinExistence type="predicted"/>
<dbReference type="PANTHER" id="PTHR14374:SF0">
    <property type="entry name" value="TRAFFICKING PROTEIN PARTICLE COMPLEX SUBUNIT 11"/>
    <property type="match status" value="1"/>
</dbReference>
<dbReference type="Pfam" id="PF07919">
    <property type="entry name" value="Gryzun"/>
    <property type="match status" value="1"/>
</dbReference>
<sequence length="1370" mass="152650">LVFSKIFCSIMEDIEYFPQELHVKPKCLIALTGLDVDKKPFHASVLNGFYSNLRNDRLALRFRNLPLDHPYSKAKPKHSSQYEWYLPKGLLKRQWMKKHLEELPAVVVVFFDLEGNDRSWADKVKECARRVELVRSNLISRATKLVVTLLQDKASNGIGDNINAMEGSQELCDQCQISIESLFILQLTEFMPSHIKRLEAELYDMACNYYRNAAKRVKAHKSSLTKATQQLLLVRHTFKIAFFDELKQETNLALKHYRQAYNHLLELKMPNAHLLEFKVVAGFINFKICRISFQLRTLDAISQFQRHIEFFKTAVGMPELAYEHEAWLSKQYEIFGGLLDEATEFSSKVPVAQHPGLYFHEAGRHTMNRRAIAARLCGIAAGCTSVQPNGNISTDSPAMSSNKSPTPSAATSVVGGAVRINQTLDAPQNAAIPATANSLPEFFGQRAWRNAGQTVETTDPVKEREGILALQAKEAQVDHSKLIIPLFARASLHFDRCGAKRMRNYPTFHMGEEFFLRGEYENALDHYSKIVDDIRRSDWSPMFTSICYRIFQCASKLQKHSLVVSSAMELLSNRILLIIYAASKFSRLFFLAARVSAKNRGEKWPHLMSLARCKAGATAETGEEFAQPAKKACKGRVSRIVVTVLPAFARVMCTHVGTVPCVDSTLSQSEKEEIHKIIFSKNGLQVGWSRSIATCQPSVQLEMPTPEVVDLTHLKSCVNSTFFNSALTVEVKVQFAKSFFSIDEAIKLFIFIKSFTALTLHFDALSVKLNHESLQDRQIALTSAPTTTTSSSSVCEWTQSFDLTPQDHFRLIVFTLDPNTLGSSVQVEAIQVAIPYLGGENQRYYLCWFPSAGVPSPISTVVPCNYMSRLEEVKSIFASAEDVNTTFKSNLTPQWELFTNQLSAEILPKSSKLEMSLRHTPPLLCNEKYVILCQVLNTESAELRDLTVSAMLAGGGANDPSTELSPTALEVPRRMGSVAVGQSAGRSVASTSPASASTSVDELFSQAFLSPCLPPGADLVCPIFVHCPIVAGDRSLRVDAHYTMPAQLPTAGARVLSWNKNGSINVVSAEMKANNGNLTKLTLTRCIQSKRVQLSVTPPFEIALRVLSLKHEPIAAVITGRPFVLEVVLTNCSPWSIDIEKSMLNLNSGVRFKGACYPLPVPISLDPYESLSEVQVLVASDSQVNAKLHNLGQYIVSWRRRRPQMNQEPSFPKSSISTSTFNLPTCSLVTLPYSVELSLPPFGLLHSSFIISYTLENNTTLPQELNVMLESTESFAFCGVQLASLRLLPNSSRKLDFTLLPLRPGYVQLPRFKLWSGSKLEVDETEAAAMEDSAVAMSDESEASLKRHLLQQLQSHIFVMPHREEALTMA</sequence>
<dbReference type="InterPro" id="IPR021773">
    <property type="entry name" value="TPC11"/>
</dbReference>
<evidence type="ECO:0000313" key="3">
    <source>
        <dbReference type="WBParaSite" id="TASK_0000381701-mRNA-1"/>
    </source>
</evidence>
<evidence type="ECO:0000259" key="2">
    <source>
        <dbReference type="Pfam" id="PF11817"/>
    </source>
</evidence>
<feature type="domain" description="Gryzun putative trafficking through Golgi" evidence="1">
    <location>
        <begin position="1195"/>
        <end position="1305"/>
    </location>
</feature>
<protein>
    <submittedName>
        <fullName evidence="3">Trafficking protein particle complex subunit 11</fullName>
    </submittedName>
</protein>
<reference evidence="3" key="1">
    <citation type="submission" date="2016-04" db="UniProtKB">
        <authorList>
            <consortium name="WormBaseParasite"/>
        </authorList>
    </citation>
    <scope>IDENTIFICATION</scope>
</reference>
<dbReference type="STRING" id="60517.A0A158R7G3"/>
<feature type="domain" description="Trafficking protein particle complex subunit 11" evidence="2">
    <location>
        <begin position="274"/>
        <end position="572"/>
    </location>
</feature>
<dbReference type="PANTHER" id="PTHR14374">
    <property type="entry name" value="FOIE GRAS"/>
    <property type="match status" value="1"/>
</dbReference>
<name>A0A158R7G3_TAEAS</name>
<dbReference type="Pfam" id="PF11817">
    <property type="entry name" value="Foie-gras_1"/>
    <property type="match status" value="1"/>
</dbReference>
<organism evidence="3">
    <name type="scientific">Taenia asiatica</name>
    <name type="common">Asian tapeworm</name>
    <dbReference type="NCBI Taxonomy" id="60517"/>
    <lineage>
        <taxon>Eukaryota</taxon>
        <taxon>Metazoa</taxon>
        <taxon>Spiralia</taxon>
        <taxon>Lophotrochozoa</taxon>
        <taxon>Platyhelminthes</taxon>
        <taxon>Cestoda</taxon>
        <taxon>Eucestoda</taxon>
        <taxon>Cyclophyllidea</taxon>
        <taxon>Taeniidae</taxon>
        <taxon>Taenia</taxon>
    </lineage>
</organism>
<dbReference type="InterPro" id="IPR012880">
    <property type="entry name" value="Gryzun"/>
</dbReference>
<accession>A0A158R7G3</accession>
<dbReference type="WBParaSite" id="TASK_0000381701-mRNA-1">
    <property type="protein sequence ID" value="TASK_0000381701-mRNA-1"/>
    <property type="gene ID" value="TASK_0000381701"/>
</dbReference>